<dbReference type="EnsemblPlants" id="AVESA.00010b.r2.6AG1007820.2">
    <property type="protein sequence ID" value="AVESA.00010b.r2.6AG1007820.2.CDS"/>
    <property type="gene ID" value="AVESA.00010b.r2.6AG1007820"/>
</dbReference>
<evidence type="ECO:0000313" key="1">
    <source>
        <dbReference type="EnsemblPlants" id="AVESA.00010b.r2.6AG1007820.2.CDS"/>
    </source>
</evidence>
<name>A0ACD5YMV1_AVESA</name>
<accession>A0ACD5YMV1</accession>
<proteinExistence type="predicted"/>
<keyword evidence="2" id="KW-1185">Reference proteome</keyword>
<organism evidence="1 2">
    <name type="scientific">Avena sativa</name>
    <name type="common">Oat</name>
    <dbReference type="NCBI Taxonomy" id="4498"/>
    <lineage>
        <taxon>Eukaryota</taxon>
        <taxon>Viridiplantae</taxon>
        <taxon>Streptophyta</taxon>
        <taxon>Embryophyta</taxon>
        <taxon>Tracheophyta</taxon>
        <taxon>Spermatophyta</taxon>
        <taxon>Magnoliopsida</taxon>
        <taxon>Liliopsida</taxon>
        <taxon>Poales</taxon>
        <taxon>Poaceae</taxon>
        <taxon>BOP clade</taxon>
        <taxon>Pooideae</taxon>
        <taxon>Poodae</taxon>
        <taxon>Poeae</taxon>
        <taxon>Poeae Chloroplast Group 1 (Aveneae type)</taxon>
        <taxon>Aveninae</taxon>
        <taxon>Avena</taxon>
    </lineage>
</organism>
<reference evidence="1" key="2">
    <citation type="submission" date="2025-09" db="UniProtKB">
        <authorList>
            <consortium name="EnsemblPlants"/>
        </authorList>
    </citation>
    <scope>IDENTIFICATION</scope>
</reference>
<protein>
    <submittedName>
        <fullName evidence="1">Uncharacterized protein</fullName>
    </submittedName>
</protein>
<reference evidence="1" key="1">
    <citation type="submission" date="2021-05" db="EMBL/GenBank/DDBJ databases">
        <authorList>
            <person name="Scholz U."/>
            <person name="Mascher M."/>
            <person name="Fiebig A."/>
        </authorList>
    </citation>
    <scope>NUCLEOTIDE SEQUENCE [LARGE SCALE GENOMIC DNA]</scope>
</reference>
<sequence length="1259" mass="142910">MDCYISTTKDDLERMLYDDTAEPKALPLSLLAEITNGFSAEHQIGQGGFAVVYQGILKNGKVAVKRLHNKLMGDKEFLREVECLMTVKHKNIVRFLGYCADTQGSMELYNGKLVMADVMQRLLCFEYVSKGSLDQYITDASCGLEWRNRYKIIKGICLGLHYLHQKFILHLDLKPANILLDDNWVPKIADFGLSRFFLEKQSRAITANIGGTLGYLPPEFCNGEITYLFDRFSLGVIFMELLTGKKGYHDVDNVVESWSNRLEASQGDIQLEQVRVCAEIGIECTDSNPAKRPDSTQHIIDRLDETGSTDDYIEAGMVTSQQSFEQEENSSSELHQDTPNDPGETSSQSQNFSFSWPTNLFLNQTPPAQMSEVVLPALTKIGFMLGDESTMVIIANFSKKATNLKKLPGQVEQIGKQLAMMGIAIGKISIVHLADGIIKSWIGEVRKLACRVEDVMDKWSYHVSKLNLMKFSMKRTRYDKVFTEIMDEVAKLEKEIQLVIQLRDQWLQPCEDSFRVVLQDEGFVGIKDNRMLLTRWLYSKEPDSTVITVSGMGGLGKSTLVSNVYEREKISFPVHAWIVVSQVYNIDDLLRKLLWKIGYTKQTLSADIDKMDVYDLKKKIQERLENRKYLIILDDLWEQEVYFQMQDALENLQGSRVIITTRRDVVAGISSPARHLELQPLSKPASFDLFCRRAFYNHKGCMCPKNVKMIATAIVDRCRGMPLAIVTIGSMLSFRQQLDIWQQTYDQLLELSTDNHVRDIINLCYHDLSGDLRNCLVYCSLFPGDYPMSCDSLVRLWVAEGFVLSKGNNTPEVVAEGMFMELIHRNMFEVVDTDELGRVNACKMHDIVRELAFSFAEEERYASANDYGTMTQIDRDVRRLSLCGWKDNSVPEHKFPRLRTLVSLGVISSSPDMLSSILSGSNYLTVLELQDSEITEVSASIGSLFNLRYIGLRRTKVKSLPDSVENLSNLQTLDIKQTKIEKLPRGIVKIRKLRHLLADRYADWKQTEFRYFIGMQAPKDLSNLVELQTLETVESSSDLAEQLKKLMQLRSLWIDNISAAECANLFATLSSMPRLSSLLLSATDGDEALWFEALKPKSTDLHRLIIRGQWAEGTLNCPIFQGHGTSLKYLALSWCHLWEDPLGKIALYIPNLTYLKLNNVRGGGANTLVLSADSFPNLTTLVLKHMHDVSELIIIDGALPSIEGLYIVSLSKLDKIPQGIESLRSLKKLWLLDLHKDFKTQWVTNGMHQKTLHVPEVRV</sequence>
<evidence type="ECO:0000313" key="2">
    <source>
        <dbReference type="Proteomes" id="UP001732700"/>
    </source>
</evidence>
<dbReference type="Proteomes" id="UP001732700">
    <property type="component" value="Chromosome 6A"/>
</dbReference>